<keyword evidence="7" id="KW-1185">Reference proteome</keyword>
<keyword evidence="3" id="KW-0238">DNA-binding</keyword>
<proteinExistence type="inferred from homology"/>
<keyword evidence="2" id="KW-0680">Restriction system</keyword>
<dbReference type="GO" id="GO:0004519">
    <property type="term" value="F:endonuclease activity"/>
    <property type="evidence" value="ECO:0007669"/>
    <property type="project" value="UniProtKB-KW"/>
</dbReference>
<name>A0ABR8EZV6_NOSLI</name>
<evidence type="ECO:0000256" key="3">
    <source>
        <dbReference type="ARBA" id="ARBA00023125"/>
    </source>
</evidence>
<keyword evidence="6" id="KW-0378">Hydrolase</keyword>
<evidence type="ECO:0000256" key="1">
    <source>
        <dbReference type="ARBA" id="ARBA00010923"/>
    </source>
</evidence>
<comment type="caution">
    <text evidence="6">The sequence shown here is derived from an EMBL/GenBank/DDBJ whole genome shotgun (WGS) entry which is preliminary data.</text>
</comment>
<evidence type="ECO:0000313" key="6">
    <source>
        <dbReference type="EMBL" id="MBD2563134.1"/>
    </source>
</evidence>
<protein>
    <submittedName>
        <fullName evidence="6">Restriction endonuclease subunit S</fullName>
    </submittedName>
</protein>
<keyword evidence="6" id="KW-0255">Endonuclease</keyword>
<evidence type="ECO:0000256" key="4">
    <source>
        <dbReference type="ARBA" id="ARBA00038652"/>
    </source>
</evidence>
<dbReference type="RefSeq" id="WP_190895373.1">
    <property type="nucleotide sequence ID" value="NZ_JACJTE010000026.1"/>
</dbReference>
<dbReference type="EMBL" id="JACJTE010000026">
    <property type="protein sequence ID" value="MBD2563134.1"/>
    <property type="molecule type" value="Genomic_DNA"/>
</dbReference>
<evidence type="ECO:0000259" key="5">
    <source>
        <dbReference type="Pfam" id="PF01420"/>
    </source>
</evidence>
<dbReference type="CDD" id="cd17517">
    <property type="entry name" value="RMtype1_S_EcoKI_StySPI-TRD2-CR2_like"/>
    <property type="match status" value="1"/>
</dbReference>
<dbReference type="PANTHER" id="PTHR43140:SF1">
    <property type="entry name" value="TYPE I RESTRICTION ENZYME ECOKI SPECIFICITY SUBUNIT"/>
    <property type="match status" value="1"/>
</dbReference>
<sequence length="570" mass="65060">MKLKTFFENFELLTDTPNAAAKLQELILKLAVRGKLILQVTNEQVTVTQLEVVKRNKKSFDDKKQVRESKGSSEINYSDIAYQIPKNWIWTRLSNIITLKSGSTIDLGLEIDKGELIYLKVGDMNLPGNEIEITNSSRYVLPTKKIEKQTIPGNSIIFPKRGGAIGTNKKRLVKQAILADSNIMAMICHEGLDIEYLYTWFYTVDLWQLNSGTSVPQINNKDLEPLLFPFPPLAEQKRIVEKCDRLLSICDEIEKRQQQRQESILRMNESAIAQLLSSQNPEEFRQHWQRICNNFDLLYSIPETIPKLRQAILELAVQGKLVRQLPNEEPASKVLQKIKEEKEELAKQGIVVKEKTLASISLDELSFNIPESWIWVRLGQIVKSIRYGTSRHCSYEQNGVPILRIPNLINGKIDQQDLKFTVLSEKELLELKLERNDLLMIRSNGSKSLIGRTAIVSADVEGYGYAGYLVRLKIFLNYIDSRYLNLALDTNFVRYQIEIPIRTTSGVKNINSTEISNLILPLPPLGEQKRIVEKCDRLMSLCDTLEAKLKQGRDSSEKLMEVAAKQVLTA</sequence>
<dbReference type="Pfam" id="PF01420">
    <property type="entry name" value="Methylase_S"/>
    <property type="match status" value="2"/>
</dbReference>
<evidence type="ECO:0000256" key="2">
    <source>
        <dbReference type="ARBA" id="ARBA00022747"/>
    </source>
</evidence>
<dbReference type="InterPro" id="IPR000055">
    <property type="entry name" value="Restrct_endonuc_typeI_TRD"/>
</dbReference>
<dbReference type="Gene3D" id="3.90.220.20">
    <property type="entry name" value="DNA methylase specificity domains"/>
    <property type="match status" value="2"/>
</dbReference>
<dbReference type="Proteomes" id="UP000604661">
    <property type="component" value="Unassembled WGS sequence"/>
</dbReference>
<gene>
    <name evidence="6" type="ORF">H6G95_21445</name>
</gene>
<organism evidence="6 7">
    <name type="scientific">Nostoc linckia FACHB-391</name>
    <dbReference type="NCBI Taxonomy" id="2692906"/>
    <lineage>
        <taxon>Bacteria</taxon>
        <taxon>Bacillati</taxon>
        <taxon>Cyanobacteriota</taxon>
        <taxon>Cyanophyceae</taxon>
        <taxon>Nostocales</taxon>
        <taxon>Nostocaceae</taxon>
        <taxon>Nostoc</taxon>
    </lineage>
</organism>
<dbReference type="InterPro" id="IPR044946">
    <property type="entry name" value="Restrct_endonuc_typeI_TRD_sf"/>
</dbReference>
<feature type="domain" description="Type I restriction modification DNA specificity" evidence="5">
    <location>
        <begin position="370"/>
        <end position="551"/>
    </location>
</feature>
<keyword evidence="6" id="KW-0540">Nuclease</keyword>
<evidence type="ECO:0000313" key="7">
    <source>
        <dbReference type="Proteomes" id="UP000604661"/>
    </source>
</evidence>
<dbReference type="SUPFAM" id="SSF116734">
    <property type="entry name" value="DNA methylase specificity domain"/>
    <property type="match status" value="2"/>
</dbReference>
<dbReference type="PANTHER" id="PTHR43140">
    <property type="entry name" value="TYPE-1 RESTRICTION ENZYME ECOKI SPECIFICITY PROTEIN"/>
    <property type="match status" value="1"/>
</dbReference>
<reference evidence="6 7" key="1">
    <citation type="journal article" date="2020" name="ISME J.">
        <title>Comparative genomics reveals insights into cyanobacterial evolution and habitat adaptation.</title>
        <authorList>
            <person name="Chen M.Y."/>
            <person name="Teng W.K."/>
            <person name="Zhao L."/>
            <person name="Hu C.X."/>
            <person name="Zhou Y.K."/>
            <person name="Han B.P."/>
            <person name="Song L.R."/>
            <person name="Shu W.S."/>
        </authorList>
    </citation>
    <scope>NUCLEOTIDE SEQUENCE [LARGE SCALE GENOMIC DNA]</scope>
    <source>
        <strain evidence="6 7">FACHB-391</strain>
    </source>
</reference>
<dbReference type="InterPro" id="IPR051212">
    <property type="entry name" value="Type-I_RE_S_subunit"/>
</dbReference>
<accession>A0ABR8EZV6</accession>
<comment type="subunit">
    <text evidence="4">The methyltransferase is composed of M and S polypeptides.</text>
</comment>
<comment type="similarity">
    <text evidence="1">Belongs to the type-I restriction system S methylase family.</text>
</comment>
<feature type="domain" description="Type I restriction modification DNA specificity" evidence="5">
    <location>
        <begin position="85"/>
        <end position="259"/>
    </location>
</feature>